<comment type="caution">
    <text evidence="2">The sequence shown here is derived from an EMBL/GenBank/DDBJ whole genome shotgun (WGS) entry which is preliminary data.</text>
</comment>
<evidence type="ECO:0000256" key="1">
    <source>
        <dbReference type="SAM" id="Coils"/>
    </source>
</evidence>
<organism evidence="2 3">
    <name type="scientific">Paraburkholderia sejongensis</name>
    <dbReference type="NCBI Taxonomy" id="2886946"/>
    <lineage>
        <taxon>Bacteria</taxon>
        <taxon>Pseudomonadati</taxon>
        <taxon>Pseudomonadota</taxon>
        <taxon>Betaproteobacteria</taxon>
        <taxon>Burkholderiales</taxon>
        <taxon>Burkholderiaceae</taxon>
        <taxon>Paraburkholderia</taxon>
    </lineage>
</organism>
<accession>A0ABS8JRW1</accession>
<reference evidence="2 3" key="1">
    <citation type="submission" date="2021-11" db="EMBL/GenBank/DDBJ databases">
        <authorList>
            <person name="Oh E.-T."/>
            <person name="Kim S.-B."/>
        </authorList>
    </citation>
    <scope>NUCLEOTIDE SEQUENCE [LARGE SCALE GENOMIC DNA]</scope>
    <source>
        <strain evidence="2 3">MMS20-SJTR3</strain>
    </source>
</reference>
<dbReference type="RefSeq" id="WP_230508810.1">
    <property type="nucleotide sequence ID" value="NZ_JAJITD010000003.1"/>
</dbReference>
<protein>
    <submittedName>
        <fullName evidence="2">Uncharacterized protein</fullName>
    </submittedName>
</protein>
<feature type="coiled-coil region" evidence="1">
    <location>
        <begin position="185"/>
        <end position="212"/>
    </location>
</feature>
<gene>
    <name evidence="2" type="ORF">LJ656_08430</name>
</gene>
<sequence>MGLLSRWFGRKGTAGARDADPHRAREIVARIVALNPPLALARDHEARLLTAAQQAAGYLGHLVAEMPPAREASAAAWTTDPYIHAFFGAPADVCVPFSRSAELLAYFDEHLGADHAFAVLGMAVDERQTFGVAQHGDSTRTDVAQTTISFSDHQVRLCGESEAALRREIVLRIIDQLVLEGLQKIAADTQRYDSLERERALLKTRLQILERQGAGVRSLTGGDGGFNSAEKFGEAARLRAQIDENDKELAQLPMKTEALDRHLQIICDVLASSSAHFYVLKNTYLLDALNVVVPRGDPRPAREIELRIARLPARQDALRAFSLVRFERANLLPQRDLHERARDVPI</sequence>
<proteinExistence type="predicted"/>
<keyword evidence="3" id="KW-1185">Reference proteome</keyword>
<dbReference type="Proteomes" id="UP001431019">
    <property type="component" value="Unassembled WGS sequence"/>
</dbReference>
<evidence type="ECO:0000313" key="2">
    <source>
        <dbReference type="EMBL" id="MCC8392612.1"/>
    </source>
</evidence>
<keyword evidence="1" id="KW-0175">Coiled coil</keyword>
<dbReference type="EMBL" id="JAJITD010000003">
    <property type="protein sequence ID" value="MCC8392612.1"/>
    <property type="molecule type" value="Genomic_DNA"/>
</dbReference>
<name>A0ABS8JRW1_9BURK</name>
<evidence type="ECO:0000313" key="3">
    <source>
        <dbReference type="Proteomes" id="UP001431019"/>
    </source>
</evidence>